<comment type="function">
    <text evidence="5">Responsible for synthesis of pseudouridine from uracil-55 in the psi GC loop of transfer RNAs.</text>
</comment>
<proteinExistence type="inferred from homology"/>
<dbReference type="PANTHER" id="PTHR13767">
    <property type="entry name" value="TRNA-PSEUDOURIDINE SYNTHASE"/>
    <property type="match status" value="1"/>
</dbReference>
<keyword evidence="4 5" id="KW-0413">Isomerase</keyword>
<feature type="domain" description="tRNA pseudouridylate synthase B C-terminal" evidence="8">
    <location>
        <begin position="181"/>
        <end position="241"/>
    </location>
</feature>
<dbReference type="Pfam" id="PF16198">
    <property type="entry name" value="TruB_C_2"/>
    <property type="match status" value="1"/>
</dbReference>
<evidence type="ECO:0000256" key="1">
    <source>
        <dbReference type="ARBA" id="ARBA00000385"/>
    </source>
</evidence>
<dbReference type="AlphaFoldDB" id="A0A853F2G4"/>
<feature type="domain" description="tRNA pseudouridine synthase II TruB subfamily 1 C-terminal" evidence="7">
    <location>
        <begin position="247"/>
        <end position="299"/>
    </location>
</feature>
<dbReference type="SUPFAM" id="SSF55120">
    <property type="entry name" value="Pseudouridine synthase"/>
    <property type="match status" value="1"/>
</dbReference>
<dbReference type="GO" id="GO:0160148">
    <property type="term" value="F:tRNA pseudouridine(55) synthase activity"/>
    <property type="evidence" value="ECO:0007669"/>
    <property type="project" value="UniProtKB-EC"/>
</dbReference>
<dbReference type="EMBL" id="JACCHT010000001">
    <property type="protein sequence ID" value="NYT27746.1"/>
    <property type="molecule type" value="Genomic_DNA"/>
</dbReference>
<sequence length="300" mass="33160">MSRRNPKGRNINGIILLDKDTGLSSNAVLQKVKRLFFAKKAGHTGALDPLASGILPICLGQATKVAGFLLDDNKRYYVRGKLGEITNTLDCEGEIINTRDFELSEAQVKAAAFSFQGDIEQIPPMYSALKKDGQPLYKLARLGIEIERPARPVTIFNIDFLGYENGIFSLEVSCSKGTYIRSLVGDIGEKLGCGAHVIELRRTGFAHVDIGQAIKFSDLEKLASDNYAQLDAQIFPSEDMLPSIHSITIDEQQGIDIRYGRTVKVENQGDNLVKIFDKNALFLGIGQIENNILQPKRLFI</sequence>
<evidence type="ECO:0000256" key="5">
    <source>
        <dbReference type="HAMAP-Rule" id="MF_01080"/>
    </source>
</evidence>
<dbReference type="InterPro" id="IPR032819">
    <property type="entry name" value="TruB_C"/>
</dbReference>
<dbReference type="InterPro" id="IPR015240">
    <property type="entry name" value="tRNA_sdUridine_synth_fam1_C"/>
</dbReference>
<evidence type="ECO:0000256" key="2">
    <source>
        <dbReference type="ARBA" id="ARBA00005642"/>
    </source>
</evidence>
<reference evidence="9 10" key="1">
    <citation type="submission" date="2020-05" db="EMBL/GenBank/DDBJ databases">
        <title>Horizontal transmission and recombination maintain forever young bacterial symbiont genomes.</title>
        <authorList>
            <person name="Russell S.L."/>
            <person name="Pepper-Tunick E."/>
            <person name="Svedberg J."/>
            <person name="Byrne A."/>
            <person name="Ruelas Castillo J."/>
            <person name="Vollmers C."/>
            <person name="Beinart R.A."/>
            <person name="Corbett-Detig R."/>
        </authorList>
    </citation>
    <scope>NUCLEOTIDE SEQUENCE [LARGE SCALE GENOMIC DNA]</scope>
    <source>
        <strain evidence="9">455</strain>
    </source>
</reference>
<dbReference type="InterPro" id="IPR014780">
    <property type="entry name" value="tRNA_psdUridine_synth_TruB"/>
</dbReference>
<dbReference type="PANTHER" id="PTHR13767:SF2">
    <property type="entry name" value="PSEUDOURIDYLATE SYNTHASE TRUB1"/>
    <property type="match status" value="1"/>
</dbReference>
<dbReference type="HAMAP" id="MF_01080">
    <property type="entry name" value="TruB_bact"/>
    <property type="match status" value="1"/>
</dbReference>
<dbReference type="GO" id="GO:1990481">
    <property type="term" value="P:mRNA pseudouridine synthesis"/>
    <property type="evidence" value="ECO:0007669"/>
    <property type="project" value="TreeGrafter"/>
</dbReference>
<comment type="caution">
    <text evidence="9">The sequence shown here is derived from an EMBL/GenBank/DDBJ whole genome shotgun (WGS) entry which is preliminary data.</text>
</comment>
<evidence type="ECO:0000259" key="6">
    <source>
        <dbReference type="Pfam" id="PF01509"/>
    </source>
</evidence>
<evidence type="ECO:0000259" key="8">
    <source>
        <dbReference type="Pfam" id="PF16198"/>
    </source>
</evidence>
<dbReference type="Gene3D" id="3.30.2350.10">
    <property type="entry name" value="Pseudouridine synthase"/>
    <property type="match status" value="1"/>
</dbReference>
<dbReference type="Gene3D" id="2.30.130.10">
    <property type="entry name" value="PUA domain"/>
    <property type="match status" value="1"/>
</dbReference>
<evidence type="ECO:0000259" key="7">
    <source>
        <dbReference type="Pfam" id="PF09157"/>
    </source>
</evidence>
<dbReference type="CDD" id="cd02573">
    <property type="entry name" value="PseudoU_synth_EcTruB"/>
    <property type="match status" value="1"/>
</dbReference>
<organism evidence="9 10">
    <name type="scientific">Candidatus Thiodubiliella endoseptemdiera</name>
    <dbReference type="NCBI Taxonomy" id="2738886"/>
    <lineage>
        <taxon>Bacteria</taxon>
        <taxon>Pseudomonadati</taxon>
        <taxon>Pseudomonadota</taxon>
        <taxon>Gammaproteobacteria</taxon>
        <taxon>Candidatus Pseudothioglobaceae</taxon>
        <taxon>Candidatus Thiodubiliella</taxon>
    </lineage>
</organism>
<dbReference type="Pfam" id="PF01509">
    <property type="entry name" value="TruB_N"/>
    <property type="match status" value="1"/>
</dbReference>
<dbReference type="InterPro" id="IPR020103">
    <property type="entry name" value="PsdUridine_synth_cat_dom_sf"/>
</dbReference>
<dbReference type="GO" id="GO:0003723">
    <property type="term" value="F:RNA binding"/>
    <property type="evidence" value="ECO:0007669"/>
    <property type="project" value="InterPro"/>
</dbReference>
<dbReference type="Pfam" id="PF09157">
    <property type="entry name" value="TruB-C_2"/>
    <property type="match status" value="1"/>
</dbReference>
<dbReference type="EC" id="5.4.99.25" evidence="5"/>
<comment type="catalytic activity">
    <reaction evidence="1 5">
        <text>uridine(55) in tRNA = pseudouridine(55) in tRNA</text>
        <dbReference type="Rhea" id="RHEA:42532"/>
        <dbReference type="Rhea" id="RHEA-COMP:10101"/>
        <dbReference type="Rhea" id="RHEA-COMP:10102"/>
        <dbReference type="ChEBI" id="CHEBI:65314"/>
        <dbReference type="ChEBI" id="CHEBI:65315"/>
        <dbReference type="EC" id="5.4.99.25"/>
    </reaction>
</comment>
<comment type="similarity">
    <text evidence="2 5">Belongs to the pseudouridine synthase TruB family. Type 1 subfamily.</text>
</comment>
<feature type="domain" description="Pseudouridine synthase II N-terminal" evidence="6">
    <location>
        <begin position="33"/>
        <end position="180"/>
    </location>
</feature>
<evidence type="ECO:0000313" key="10">
    <source>
        <dbReference type="Proteomes" id="UP000568751"/>
    </source>
</evidence>
<dbReference type="GO" id="GO:0031119">
    <property type="term" value="P:tRNA pseudouridine synthesis"/>
    <property type="evidence" value="ECO:0007669"/>
    <property type="project" value="UniProtKB-UniRule"/>
</dbReference>
<protein>
    <recommendedName>
        <fullName evidence="5">tRNA pseudouridine synthase B</fullName>
        <ecNumber evidence="5">5.4.99.25</ecNumber>
    </recommendedName>
    <alternativeName>
        <fullName evidence="5">tRNA pseudouridine(55) synthase</fullName>
        <shortName evidence="5">Psi55 synthase</shortName>
    </alternativeName>
    <alternativeName>
        <fullName evidence="5">tRNA pseudouridylate synthase</fullName>
    </alternativeName>
    <alternativeName>
        <fullName evidence="5">tRNA-uridine isomerase</fullName>
    </alternativeName>
</protein>
<dbReference type="Proteomes" id="UP000568751">
    <property type="component" value="Unassembled WGS sequence"/>
</dbReference>
<evidence type="ECO:0000256" key="4">
    <source>
        <dbReference type="ARBA" id="ARBA00023235"/>
    </source>
</evidence>
<evidence type="ECO:0000256" key="3">
    <source>
        <dbReference type="ARBA" id="ARBA00022694"/>
    </source>
</evidence>
<feature type="active site" description="Nucleophile" evidence="5">
    <location>
        <position position="48"/>
    </location>
</feature>
<accession>A0A853F2G4</accession>
<name>A0A853F2G4_9GAMM</name>
<dbReference type="InterPro" id="IPR036974">
    <property type="entry name" value="PUA_sf"/>
</dbReference>
<evidence type="ECO:0000313" key="9">
    <source>
        <dbReference type="EMBL" id="NYT27746.1"/>
    </source>
</evidence>
<gene>
    <name evidence="5 9" type="primary">truB</name>
    <name evidence="9" type="ORF">H0A76_07510</name>
</gene>
<dbReference type="InterPro" id="IPR002501">
    <property type="entry name" value="PsdUridine_synth_N"/>
</dbReference>
<dbReference type="NCBIfam" id="TIGR00431">
    <property type="entry name" value="TruB"/>
    <property type="match status" value="1"/>
</dbReference>
<keyword evidence="3 5" id="KW-0819">tRNA processing</keyword>